<reference evidence="2" key="1">
    <citation type="journal article" date="2023" name="Nat. Commun.">
        <title>Diploid and tetraploid genomes of Acorus and the evolution of monocots.</title>
        <authorList>
            <person name="Ma L."/>
            <person name="Liu K.W."/>
            <person name="Li Z."/>
            <person name="Hsiao Y.Y."/>
            <person name="Qi Y."/>
            <person name="Fu T."/>
            <person name="Tang G.D."/>
            <person name="Zhang D."/>
            <person name="Sun W.H."/>
            <person name="Liu D.K."/>
            <person name="Li Y."/>
            <person name="Chen G.Z."/>
            <person name="Liu X.D."/>
            <person name="Liao X.Y."/>
            <person name="Jiang Y.T."/>
            <person name="Yu X."/>
            <person name="Hao Y."/>
            <person name="Huang J."/>
            <person name="Zhao X.W."/>
            <person name="Ke S."/>
            <person name="Chen Y.Y."/>
            <person name="Wu W.L."/>
            <person name="Hsu J.L."/>
            <person name="Lin Y.F."/>
            <person name="Huang M.D."/>
            <person name="Li C.Y."/>
            <person name="Huang L."/>
            <person name="Wang Z.W."/>
            <person name="Zhao X."/>
            <person name="Zhong W.Y."/>
            <person name="Peng D.H."/>
            <person name="Ahmad S."/>
            <person name="Lan S."/>
            <person name="Zhang J.S."/>
            <person name="Tsai W.C."/>
            <person name="Van de Peer Y."/>
            <person name="Liu Z.J."/>
        </authorList>
    </citation>
    <scope>NUCLEOTIDE SEQUENCE</scope>
    <source>
        <strain evidence="2">CP</strain>
    </source>
</reference>
<name>A0AAV9DTW4_ACOCL</name>
<sequence length="364" mass="42182">MARDLSSSSSDPRQWGKIFNAMVQMLRSQQLKLEILSKERRVLLGRLRFQHVRWKSDVSSLEDQLSLMDAALKEAELGHNVQEAKFNLVVGMKKREAFYYRTKSECAEADMDDILQCFDLITHKSSEQKDKQEENTGEVKGMQNYGDPKSAGINKEEKRSKVLEQEIKKLNRNHENNVSRKNAEISSLLAERDFVWNQFKKMESDYTNLLKRKNIEVELAKDNIQKLEVLMENLQSSVKEKDELIKTLRADRDKIEMDMRKSTEETSRLLKELELLKSSRKASVTPVGSHPKVKLGERKFKVESNRGSRSHNLKDSDLRNNTDMGLRRCSKRNRSEDTYMSGSPMLFSSTFKVPKLRSSYAFTG</sequence>
<keyword evidence="3" id="KW-1185">Reference proteome</keyword>
<comment type="caution">
    <text evidence="2">The sequence shown here is derived from an EMBL/GenBank/DDBJ whole genome shotgun (WGS) entry which is preliminary data.</text>
</comment>
<protein>
    <submittedName>
        <fullName evidence="2">Uncharacterized protein</fullName>
    </submittedName>
</protein>
<accession>A0AAV9DTW4</accession>
<evidence type="ECO:0000313" key="2">
    <source>
        <dbReference type="EMBL" id="KAK1303457.1"/>
    </source>
</evidence>
<dbReference type="PANTHER" id="PTHR35992:SF1">
    <property type="entry name" value="CYTOMATRIX PROTEIN-LIKE PROTEIN"/>
    <property type="match status" value="1"/>
</dbReference>
<evidence type="ECO:0000313" key="3">
    <source>
        <dbReference type="Proteomes" id="UP001180020"/>
    </source>
</evidence>
<reference evidence="2" key="2">
    <citation type="submission" date="2023-06" db="EMBL/GenBank/DDBJ databases">
        <authorList>
            <person name="Ma L."/>
            <person name="Liu K.-W."/>
            <person name="Li Z."/>
            <person name="Hsiao Y.-Y."/>
            <person name="Qi Y."/>
            <person name="Fu T."/>
            <person name="Tang G."/>
            <person name="Zhang D."/>
            <person name="Sun W.-H."/>
            <person name="Liu D.-K."/>
            <person name="Li Y."/>
            <person name="Chen G.-Z."/>
            <person name="Liu X.-D."/>
            <person name="Liao X.-Y."/>
            <person name="Jiang Y.-T."/>
            <person name="Yu X."/>
            <person name="Hao Y."/>
            <person name="Huang J."/>
            <person name="Zhao X.-W."/>
            <person name="Ke S."/>
            <person name="Chen Y.-Y."/>
            <person name="Wu W.-L."/>
            <person name="Hsu J.-L."/>
            <person name="Lin Y.-F."/>
            <person name="Huang M.-D."/>
            <person name="Li C.-Y."/>
            <person name="Huang L."/>
            <person name="Wang Z.-W."/>
            <person name="Zhao X."/>
            <person name="Zhong W.-Y."/>
            <person name="Peng D.-H."/>
            <person name="Ahmad S."/>
            <person name="Lan S."/>
            <person name="Zhang J.-S."/>
            <person name="Tsai W.-C."/>
            <person name="Van De Peer Y."/>
            <person name="Liu Z.-J."/>
        </authorList>
    </citation>
    <scope>NUCLEOTIDE SEQUENCE</scope>
    <source>
        <strain evidence="2">CP</strain>
        <tissue evidence="2">Leaves</tissue>
    </source>
</reference>
<proteinExistence type="predicted"/>
<gene>
    <name evidence="2" type="ORF">QJS10_CPB11g00798</name>
</gene>
<evidence type="ECO:0000256" key="1">
    <source>
        <dbReference type="SAM" id="MobiDB-lite"/>
    </source>
</evidence>
<dbReference type="Proteomes" id="UP001180020">
    <property type="component" value="Unassembled WGS sequence"/>
</dbReference>
<feature type="compositionally biased region" description="Basic and acidic residues" evidence="1">
    <location>
        <begin position="301"/>
        <end position="320"/>
    </location>
</feature>
<feature type="region of interest" description="Disordered" evidence="1">
    <location>
        <begin position="301"/>
        <end position="339"/>
    </location>
</feature>
<dbReference type="PANTHER" id="PTHR35992">
    <property type="entry name" value="CYTOMATRIX PROTEIN-LIKE PROTEIN"/>
    <property type="match status" value="1"/>
</dbReference>
<organism evidence="2 3">
    <name type="scientific">Acorus calamus</name>
    <name type="common">Sweet flag</name>
    <dbReference type="NCBI Taxonomy" id="4465"/>
    <lineage>
        <taxon>Eukaryota</taxon>
        <taxon>Viridiplantae</taxon>
        <taxon>Streptophyta</taxon>
        <taxon>Embryophyta</taxon>
        <taxon>Tracheophyta</taxon>
        <taxon>Spermatophyta</taxon>
        <taxon>Magnoliopsida</taxon>
        <taxon>Liliopsida</taxon>
        <taxon>Acoraceae</taxon>
        <taxon>Acorus</taxon>
    </lineage>
</organism>
<dbReference type="EMBL" id="JAUJYO010000011">
    <property type="protein sequence ID" value="KAK1303457.1"/>
    <property type="molecule type" value="Genomic_DNA"/>
</dbReference>
<dbReference type="AlphaFoldDB" id="A0AAV9DTW4"/>
<feature type="region of interest" description="Disordered" evidence="1">
    <location>
        <begin position="126"/>
        <end position="158"/>
    </location>
</feature>